<accession>A0A5C1ANF6</accession>
<protein>
    <recommendedName>
        <fullName evidence="4">YcxB-like protein domain-containing protein</fullName>
    </recommendedName>
</protein>
<name>A0A5C1ANF6_9BACT</name>
<keyword evidence="3" id="KW-1185">Reference proteome</keyword>
<organism evidence="2 3">
    <name type="scientific">Limnoglobus roseus</name>
    <dbReference type="NCBI Taxonomy" id="2598579"/>
    <lineage>
        <taxon>Bacteria</taxon>
        <taxon>Pseudomonadati</taxon>
        <taxon>Planctomycetota</taxon>
        <taxon>Planctomycetia</taxon>
        <taxon>Gemmatales</taxon>
        <taxon>Gemmataceae</taxon>
        <taxon>Limnoglobus</taxon>
    </lineage>
</organism>
<feature type="transmembrane region" description="Helical" evidence="1">
    <location>
        <begin position="59"/>
        <end position="81"/>
    </location>
</feature>
<sequence>MLKVQYERTFDDYVDFAFHRSRGLSSFRQVVLQRRCVILFGFGATAAALAYLVSSPFAIALAAVLAVAGGVFWVLIPKIVWKQVAAAVRSNVAELGYETTTVELALTEETLVMVTDAMRVEVPWDRMKSVEVVGDCTYINMVAGMAAVVVRDGFEEERDYFAVQKFALRKLDGEFPRND</sequence>
<dbReference type="EMBL" id="CP042425">
    <property type="protein sequence ID" value="QEL20939.1"/>
    <property type="molecule type" value="Genomic_DNA"/>
</dbReference>
<evidence type="ECO:0000256" key="1">
    <source>
        <dbReference type="SAM" id="Phobius"/>
    </source>
</evidence>
<keyword evidence="1" id="KW-0472">Membrane</keyword>
<proteinExistence type="predicted"/>
<gene>
    <name evidence="2" type="ORF">PX52LOC_08065</name>
</gene>
<evidence type="ECO:0000313" key="3">
    <source>
        <dbReference type="Proteomes" id="UP000324974"/>
    </source>
</evidence>
<dbReference type="RefSeq" id="WP_149115182.1">
    <property type="nucleotide sequence ID" value="NZ_CP042425.1"/>
</dbReference>
<dbReference type="AlphaFoldDB" id="A0A5C1ANF6"/>
<evidence type="ECO:0000313" key="2">
    <source>
        <dbReference type="EMBL" id="QEL20939.1"/>
    </source>
</evidence>
<keyword evidence="1" id="KW-0812">Transmembrane</keyword>
<dbReference type="Proteomes" id="UP000324974">
    <property type="component" value="Chromosome"/>
</dbReference>
<evidence type="ECO:0008006" key="4">
    <source>
        <dbReference type="Google" id="ProtNLM"/>
    </source>
</evidence>
<dbReference type="KEGG" id="lrs:PX52LOC_08065"/>
<reference evidence="3" key="1">
    <citation type="submission" date="2019-08" db="EMBL/GenBank/DDBJ databases">
        <title>Limnoglobus roseus gen. nov., sp. nov., a novel freshwater planctomycete with a giant genome from the family Gemmataceae.</title>
        <authorList>
            <person name="Kulichevskaya I.S."/>
            <person name="Naumoff D.G."/>
            <person name="Miroshnikov K."/>
            <person name="Ivanova A."/>
            <person name="Philippov D.A."/>
            <person name="Hakobyan A."/>
            <person name="Rijpstra I.C."/>
            <person name="Sinninghe Damste J.S."/>
            <person name="Liesack W."/>
            <person name="Dedysh S.N."/>
        </authorList>
    </citation>
    <scope>NUCLEOTIDE SEQUENCE [LARGE SCALE GENOMIC DNA]</scope>
    <source>
        <strain evidence="3">PX52</strain>
    </source>
</reference>
<keyword evidence="1" id="KW-1133">Transmembrane helix</keyword>
<feature type="transmembrane region" description="Helical" evidence="1">
    <location>
        <begin position="36"/>
        <end position="53"/>
    </location>
</feature>